<protein>
    <submittedName>
        <fullName evidence="3">YceI family protein</fullName>
    </submittedName>
</protein>
<feature type="signal peptide" evidence="1">
    <location>
        <begin position="1"/>
        <end position="17"/>
    </location>
</feature>
<dbReference type="InterPro" id="IPR007372">
    <property type="entry name" value="Lipid/polyisoprenoid-bd_YceI"/>
</dbReference>
<dbReference type="SUPFAM" id="SSF101874">
    <property type="entry name" value="YceI-like"/>
    <property type="match status" value="1"/>
</dbReference>
<accession>A0ABV9NHN3</accession>
<proteinExistence type="predicted"/>
<evidence type="ECO:0000259" key="2">
    <source>
        <dbReference type="SMART" id="SM00867"/>
    </source>
</evidence>
<dbReference type="Pfam" id="PF04264">
    <property type="entry name" value="YceI"/>
    <property type="match status" value="1"/>
</dbReference>
<dbReference type="Proteomes" id="UP001595892">
    <property type="component" value="Unassembled WGS sequence"/>
</dbReference>
<comment type="caution">
    <text evidence="3">The sequence shown here is derived from an EMBL/GenBank/DDBJ whole genome shotgun (WGS) entry which is preliminary data.</text>
</comment>
<dbReference type="InterPro" id="IPR036761">
    <property type="entry name" value="TTHA0802/YceI-like_sf"/>
</dbReference>
<dbReference type="SMART" id="SM00867">
    <property type="entry name" value="YceI"/>
    <property type="match status" value="1"/>
</dbReference>
<dbReference type="EMBL" id="JBHSGG010000011">
    <property type="protein sequence ID" value="MFC4727461.1"/>
    <property type="molecule type" value="Genomic_DNA"/>
</dbReference>
<feature type="chain" id="PRO_5045495947" evidence="1">
    <location>
        <begin position="18"/>
        <end position="189"/>
    </location>
</feature>
<dbReference type="PANTHER" id="PTHR34406:SF1">
    <property type="entry name" value="PROTEIN YCEI"/>
    <property type="match status" value="1"/>
</dbReference>
<name>A0ABV9NHN3_9GAMM</name>
<evidence type="ECO:0000313" key="3">
    <source>
        <dbReference type="EMBL" id="MFC4727461.1"/>
    </source>
</evidence>
<dbReference type="PANTHER" id="PTHR34406">
    <property type="entry name" value="PROTEIN YCEI"/>
    <property type="match status" value="1"/>
</dbReference>
<keyword evidence="4" id="KW-1185">Reference proteome</keyword>
<gene>
    <name evidence="3" type="ORF">ACFO3Q_04655</name>
</gene>
<dbReference type="RefSeq" id="WP_377003469.1">
    <property type="nucleotide sequence ID" value="NZ_JBHSGG010000011.1"/>
</dbReference>
<reference evidence="4" key="1">
    <citation type="journal article" date="2019" name="Int. J. Syst. Evol. Microbiol.">
        <title>The Global Catalogue of Microorganisms (GCM) 10K type strain sequencing project: providing services to taxonomists for standard genome sequencing and annotation.</title>
        <authorList>
            <consortium name="The Broad Institute Genomics Platform"/>
            <consortium name="The Broad Institute Genome Sequencing Center for Infectious Disease"/>
            <person name="Wu L."/>
            <person name="Ma J."/>
        </authorList>
    </citation>
    <scope>NUCLEOTIDE SEQUENCE [LARGE SCALE GENOMIC DNA]</scope>
    <source>
        <strain evidence="4">CGMCC 1.13574</strain>
    </source>
</reference>
<dbReference type="Gene3D" id="2.40.128.110">
    <property type="entry name" value="Lipid/polyisoprenoid-binding, YceI-like"/>
    <property type="match status" value="1"/>
</dbReference>
<organism evidence="3 4">
    <name type="scientific">Coralloluteibacterium thermophilum</name>
    <dbReference type="NCBI Taxonomy" id="2707049"/>
    <lineage>
        <taxon>Bacteria</taxon>
        <taxon>Pseudomonadati</taxon>
        <taxon>Pseudomonadota</taxon>
        <taxon>Gammaproteobacteria</taxon>
        <taxon>Lysobacterales</taxon>
        <taxon>Lysobacteraceae</taxon>
        <taxon>Coralloluteibacterium</taxon>
    </lineage>
</organism>
<sequence length="189" mass="20438">MSAALVLMLAALAPAQADVPAVAPVRHRVHAAGSSARFQVRLRTLRRVEGRFERLEGTVLPDAAGDLQVRVRVEADGVVFPGRPGYTQWARSEAFFDAARHPHIVFESQRFAPALLVTGGDLDGRLLLRGTSRPVRFRVAPAACAAPGIDCPLEVRGEVSRSAFGMNALQMAVADRVRFAFSLRLEPSS</sequence>
<evidence type="ECO:0000313" key="4">
    <source>
        <dbReference type="Proteomes" id="UP001595892"/>
    </source>
</evidence>
<feature type="domain" description="Lipid/polyisoprenoid-binding YceI-like" evidence="2">
    <location>
        <begin position="26"/>
        <end position="186"/>
    </location>
</feature>
<evidence type="ECO:0000256" key="1">
    <source>
        <dbReference type="SAM" id="SignalP"/>
    </source>
</evidence>
<keyword evidence="1" id="KW-0732">Signal</keyword>